<evidence type="ECO:0000313" key="1">
    <source>
        <dbReference type="EMBL" id="RUM96906.1"/>
    </source>
</evidence>
<dbReference type="RefSeq" id="WP_128627407.1">
    <property type="nucleotide sequence ID" value="NZ_RKST01000015.1"/>
</dbReference>
<sequence length="129" mass="13917">MPTLSAPPRTELQEALDALPAQIAALFAPQPWPSAEILALARAIATETGIAERCGQKACRRAGKCRAKTIGETGPACGTLWPDEEIARLEAQIVGLVFSYVLTERRNFEIRSMLTSHQNAGKAGGKYPR</sequence>
<comment type="caution">
    <text evidence="1">The sequence shown here is derived from an EMBL/GenBank/DDBJ whole genome shotgun (WGS) entry which is preliminary data.</text>
</comment>
<dbReference type="EMBL" id="RKST01000015">
    <property type="protein sequence ID" value="RUM96906.1"/>
    <property type="molecule type" value="Genomic_DNA"/>
</dbReference>
<name>A0A432V413_9HYPH</name>
<protein>
    <submittedName>
        <fullName evidence="1">Uncharacterized protein</fullName>
    </submittedName>
</protein>
<dbReference type="AlphaFoldDB" id="A0A432V413"/>
<accession>A0A432V413</accession>
<proteinExistence type="predicted"/>
<dbReference type="OrthoDB" id="9978839at2"/>
<dbReference type="Proteomes" id="UP000281647">
    <property type="component" value="Unassembled WGS sequence"/>
</dbReference>
<organism evidence="1 2">
    <name type="scientific">Borborobacter arsenicus</name>
    <dbReference type="NCBI Taxonomy" id="1851146"/>
    <lineage>
        <taxon>Bacteria</taxon>
        <taxon>Pseudomonadati</taxon>
        <taxon>Pseudomonadota</taxon>
        <taxon>Alphaproteobacteria</taxon>
        <taxon>Hyphomicrobiales</taxon>
        <taxon>Phyllobacteriaceae</taxon>
        <taxon>Borborobacter</taxon>
    </lineage>
</organism>
<gene>
    <name evidence="1" type="ORF">EET67_15320</name>
</gene>
<keyword evidence="2" id="KW-1185">Reference proteome</keyword>
<reference evidence="1 2" key="1">
    <citation type="submission" date="2018-11" db="EMBL/GenBank/DDBJ databases">
        <title>Pseudaminobacter arsenicus sp. nov., an arsenic-resistant bacterium isolated from arsenic-rich aquifers.</title>
        <authorList>
            <person name="Mu Y."/>
        </authorList>
    </citation>
    <scope>NUCLEOTIDE SEQUENCE [LARGE SCALE GENOMIC DNA]</scope>
    <source>
        <strain evidence="1 2">CB3</strain>
    </source>
</reference>
<evidence type="ECO:0000313" key="2">
    <source>
        <dbReference type="Proteomes" id="UP000281647"/>
    </source>
</evidence>